<evidence type="ECO:0000313" key="2">
    <source>
        <dbReference type="Proteomes" id="UP001055013"/>
    </source>
</evidence>
<organism evidence="1 2">
    <name type="scientific">Caballeronia novacaledonica</name>
    <dbReference type="NCBI Taxonomy" id="1544861"/>
    <lineage>
        <taxon>Bacteria</taxon>
        <taxon>Pseudomonadati</taxon>
        <taxon>Pseudomonadota</taxon>
        <taxon>Betaproteobacteria</taxon>
        <taxon>Burkholderiales</taxon>
        <taxon>Burkholderiaceae</taxon>
        <taxon>Caballeronia</taxon>
    </lineage>
</organism>
<evidence type="ECO:0000313" key="1">
    <source>
        <dbReference type="EMBL" id="GJH20534.1"/>
    </source>
</evidence>
<dbReference type="EMBL" id="BPUR01000020">
    <property type="protein sequence ID" value="GJH20534.1"/>
    <property type="molecule type" value="Genomic_DNA"/>
</dbReference>
<protein>
    <submittedName>
        <fullName evidence="1">GtrA family protein</fullName>
    </submittedName>
</protein>
<keyword evidence="2" id="KW-1185">Reference proteome</keyword>
<dbReference type="Proteomes" id="UP001055013">
    <property type="component" value="Unassembled WGS sequence"/>
</dbReference>
<name>A0ACB5QZJ7_9BURK</name>
<sequence>MQIFSNAHVRQFIRFVLVGLFNTGFGYGIIFLCMYLFGLSPELSNILGYGISVGVSYLLHRRITFRSQQAHTREVVRFLVVFAFAYAANLVFLIVLVRWLGVDKGISQLLAGVVYVAASYLMNKFFVFQSLSSSDES</sequence>
<reference evidence="1" key="1">
    <citation type="submission" date="2021-09" db="EMBL/GenBank/DDBJ databases">
        <title>Isolation and characterization of 3-chlorobenzoate degrading bacteria from soils in Shizuoka.</title>
        <authorList>
            <person name="Ifat A."/>
            <person name="Ogawa N."/>
            <person name="Kimbara K."/>
            <person name="Moriuchi R."/>
            <person name="Dohra H."/>
            <person name="Shintani M."/>
        </authorList>
    </citation>
    <scope>NUCLEOTIDE SEQUENCE</scope>
    <source>
        <strain evidence="1">19CS2-2</strain>
    </source>
</reference>
<proteinExistence type="predicted"/>
<gene>
    <name evidence="1" type="ORF">CBA19CS22_28350</name>
</gene>
<accession>A0ACB5QZJ7</accession>
<comment type="caution">
    <text evidence="1">The sequence shown here is derived from an EMBL/GenBank/DDBJ whole genome shotgun (WGS) entry which is preliminary data.</text>
</comment>